<name>A0ABV1KMV3_9BACL</name>
<dbReference type="InterPro" id="IPR017853">
    <property type="entry name" value="GH"/>
</dbReference>
<reference evidence="1 2" key="1">
    <citation type="journal article" date="2023" name="Genome Announc.">
        <title>Pan-Genome Analyses of the Genus Cohnella and Proposal of the Novel Species Cohnella silvisoli sp. nov., Isolated from Forest Soil.</title>
        <authorList>
            <person name="Wang C."/>
            <person name="Mao L."/>
            <person name="Bao G."/>
            <person name="Zhu H."/>
        </authorList>
    </citation>
    <scope>NUCLEOTIDE SEQUENCE [LARGE SCALE GENOMIC DNA]</scope>
    <source>
        <strain evidence="1 2">NL03-T5-1</strain>
    </source>
</reference>
<dbReference type="InterPro" id="IPR013785">
    <property type="entry name" value="Aldolase_TIM"/>
</dbReference>
<sequence length="740" mass="82130">MKLQYSTIVAAAAGRRLIWDTEKDQAVLAVYPDDAGEVGHVPEATHLKSVIWSGSLLPAFELATDDGGTMYVKASAISVEQATERGYRIALDFGTFGVGSLLCETTDWGLCFTRIEANWTTDTRIVSLRFGSRLMTEKERARAPRLDRTFWSDWSSEGYCVPAAGSSPTHSFWRSWDMGDAMLPLGSFGDAMGTPYSAAFPRPLYAAAMGGRHGWIAFGPGEMPDAPLTLQLQSTTANLHFAYREDLWMAPDLRRRVWTEPLRLAWGDTGYDAFNRLYAAFGPFQPKSPHHVRSFICTWGDFKEGRYDLKQYTERVSRSTAADMVIMDDHWETFNGSGEPNLERFPDFEADLAGLRDRGYEIALWQSIGWTDDPEQSCLTAEDLLCGADGSPRQWRWSGNPLGEGGYHYLLDPSSERTRQLIIERTQRIMRRWRPAALKLDFGYGFPSPDVCAPRDPAYRGERLAHALLKLAYDAAKSVDPSVTIIYYGIHPLLRDVTDMINLDDLGDAGDSAAHEISGHNQRCLWASLAASHGMPINTSTGYYWDTLGSILLDTAVVGANGLTLGEFDNDGNRMTDSDMNRWAALQAWHRRTCGWKPLWLEGHTGSLKGEPKLVSWGRIESPSGGDSALTALALRNEGQETKHYDHVPYVRFTGEWALISIDDRDLKHAGSLACIPFAAGTLVIDGEFTAVHVYGAVDGRLTHLHTLPGSSSTTGQQELRIVVSDEELSSIAGYVIERK</sequence>
<dbReference type="RefSeq" id="WP_232182142.1">
    <property type="nucleotide sequence ID" value="NZ_JAIOAP010000001.1"/>
</dbReference>
<evidence type="ECO:0000313" key="2">
    <source>
        <dbReference type="Proteomes" id="UP001493487"/>
    </source>
</evidence>
<dbReference type="Gene3D" id="3.20.20.70">
    <property type="entry name" value="Aldolase class I"/>
    <property type="match status" value="1"/>
</dbReference>
<organism evidence="1 2">
    <name type="scientific">Cohnella silvisoli</name>
    <dbReference type="NCBI Taxonomy" id="2873699"/>
    <lineage>
        <taxon>Bacteria</taxon>
        <taxon>Bacillati</taxon>
        <taxon>Bacillota</taxon>
        <taxon>Bacilli</taxon>
        <taxon>Bacillales</taxon>
        <taxon>Paenibacillaceae</taxon>
        <taxon>Cohnella</taxon>
    </lineage>
</organism>
<accession>A0ABV1KMV3</accession>
<keyword evidence="2" id="KW-1185">Reference proteome</keyword>
<dbReference type="EMBL" id="JASKHM010000001">
    <property type="protein sequence ID" value="MEQ4481351.1"/>
    <property type="molecule type" value="Genomic_DNA"/>
</dbReference>
<evidence type="ECO:0008006" key="3">
    <source>
        <dbReference type="Google" id="ProtNLM"/>
    </source>
</evidence>
<evidence type="ECO:0000313" key="1">
    <source>
        <dbReference type="EMBL" id="MEQ4481351.1"/>
    </source>
</evidence>
<proteinExistence type="predicted"/>
<comment type="caution">
    <text evidence="1">The sequence shown here is derived from an EMBL/GenBank/DDBJ whole genome shotgun (WGS) entry which is preliminary data.</text>
</comment>
<protein>
    <recommendedName>
        <fullName evidence="3">Alpha-galactosidase</fullName>
    </recommendedName>
</protein>
<dbReference type="Proteomes" id="UP001493487">
    <property type="component" value="Unassembled WGS sequence"/>
</dbReference>
<dbReference type="SUPFAM" id="SSF51445">
    <property type="entry name" value="(Trans)glycosidases"/>
    <property type="match status" value="1"/>
</dbReference>
<gene>
    <name evidence="1" type="ORF">QJS35_02955</name>
</gene>